<evidence type="ECO:0008006" key="3">
    <source>
        <dbReference type="Google" id="ProtNLM"/>
    </source>
</evidence>
<evidence type="ECO:0000313" key="1">
    <source>
        <dbReference type="EMBL" id="MFD2524078.1"/>
    </source>
</evidence>
<name>A0ABW5JE41_9BACT</name>
<dbReference type="Proteomes" id="UP001597510">
    <property type="component" value="Unassembled WGS sequence"/>
</dbReference>
<dbReference type="RefSeq" id="WP_340238558.1">
    <property type="nucleotide sequence ID" value="NZ_JBBEWC010000010.1"/>
</dbReference>
<reference evidence="2" key="1">
    <citation type="journal article" date="2019" name="Int. J. Syst. Evol. Microbiol.">
        <title>The Global Catalogue of Microorganisms (GCM) 10K type strain sequencing project: providing services to taxonomists for standard genome sequencing and annotation.</title>
        <authorList>
            <consortium name="The Broad Institute Genomics Platform"/>
            <consortium name="The Broad Institute Genome Sequencing Center for Infectious Disease"/>
            <person name="Wu L."/>
            <person name="Ma J."/>
        </authorList>
    </citation>
    <scope>NUCLEOTIDE SEQUENCE [LARGE SCALE GENOMIC DNA]</scope>
    <source>
        <strain evidence="2">KCTC 52344</strain>
    </source>
</reference>
<proteinExistence type="predicted"/>
<sequence length="246" mass="27767">MTLASKGTPQVVKECMLKNANHGHGIIYNLDYNTQKLPTSLAGFSDFDRITYENNLPVKAESSRDKSYAIMFDYDAKGNLSHINFVGKDGEGKTFENKSNVIVNANKQVEQIDLSLPTFNAIIQTTIAYDKNGNITKISILKDGKQTTILENLGFDDKKSPYLDSSLSNIMVYFVVFSARIGAENTTYFINKNNVTAARIYSINGDIDFTYQYEYNDGNYPAKTNITRKQNGKEDKYQESFSYMCE</sequence>
<comment type="caution">
    <text evidence="1">The sequence shown here is derived from an EMBL/GenBank/DDBJ whole genome shotgun (WGS) entry which is preliminary data.</text>
</comment>
<accession>A0ABW5JE41</accession>
<keyword evidence="2" id="KW-1185">Reference proteome</keyword>
<dbReference type="EMBL" id="JBHULC010000039">
    <property type="protein sequence ID" value="MFD2524078.1"/>
    <property type="molecule type" value="Genomic_DNA"/>
</dbReference>
<protein>
    <recommendedName>
        <fullName evidence="3">RHS repeat-associated core domain-containing protein</fullName>
    </recommendedName>
</protein>
<gene>
    <name evidence="1" type="ORF">ACFSR2_24465</name>
</gene>
<organism evidence="1 2">
    <name type="scientific">Emticicia soli</name>
    <dbReference type="NCBI Taxonomy" id="2027878"/>
    <lineage>
        <taxon>Bacteria</taxon>
        <taxon>Pseudomonadati</taxon>
        <taxon>Bacteroidota</taxon>
        <taxon>Cytophagia</taxon>
        <taxon>Cytophagales</taxon>
        <taxon>Leadbetterellaceae</taxon>
        <taxon>Emticicia</taxon>
    </lineage>
</organism>
<evidence type="ECO:0000313" key="2">
    <source>
        <dbReference type="Proteomes" id="UP001597510"/>
    </source>
</evidence>